<dbReference type="SUPFAM" id="SSF46785">
    <property type="entry name" value="Winged helix' DNA-binding domain"/>
    <property type="match status" value="1"/>
</dbReference>
<accession>A0A4R2LCL9</accession>
<evidence type="ECO:0000259" key="4">
    <source>
        <dbReference type="PROSITE" id="PS50987"/>
    </source>
</evidence>
<dbReference type="InterPro" id="IPR036388">
    <property type="entry name" value="WH-like_DNA-bd_sf"/>
</dbReference>
<dbReference type="InterPro" id="IPR011991">
    <property type="entry name" value="ArsR-like_HTH"/>
</dbReference>
<dbReference type="InterPro" id="IPR001845">
    <property type="entry name" value="HTH_ArsR_DNA-bd_dom"/>
</dbReference>
<name>A0A4R2LCL9_9GAMM</name>
<dbReference type="GO" id="GO:0003677">
    <property type="term" value="F:DNA binding"/>
    <property type="evidence" value="ECO:0007669"/>
    <property type="project" value="UniProtKB-KW"/>
</dbReference>
<organism evidence="5 6">
    <name type="scientific">Plasticicumulans lactativorans</name>
    <dbReference type="NCBI Taxonomy" id="1133106"/>
    <lineage>
        <taxon>Bacteria</taxon>
        <taxon>Pseudomonadati</taxon>
        <taxon>Pseudomonadota</taxon>
        <taxon>Gammaproteobacteria</taxon>
        <taxon>Candidatus Competibacteraceae</taxon>
        <taxon>Plasticicumulans</taxon>
    </lineage>
</organism>
<proteinExistence type="predicted"/>
<dbReference type="InterPro" id="IPR051081">
    <property type="entry name" value="HTH_MetalResp_TranReg"/>
</dbReference>
<gene>
    <name evidence="5" type="ORF">EV699_106209</name>
</gene>
<keyword evidence="3" id="KW-0804">Transcription</keyword>
<dbReference type="SMART" id="SM00418">
    <property type="entry name" value="HTH_ARSR"/>
    <property type="match status" value="1"/>
</dbReference>
<keyword evidence="1" id="KW-0805">Transcription regulation</keyword>
<dbReference type="PANTHER" id="PTHR33154">
    <property type="entry name" value="TRANSCRIPTIONAL REGULATOR, ARSR FAMILY"/>
    <property type="match status" value="1"/>
</dbReference>
<feature type="domain" description="HTH arsR-type" evidence="4">
    <location>
        <begin position="45"/>
        <end position="140"/>
    </location>
</feature>
<comment type="caution">
    <text evidence="5">The sequence shown here is derived from an EMBL/GenBank/DDBJ whole genome shotgun (WGS) entry which is preliminary data.</text>
</comment>
<reference evidence="5 6" key="1">
    <citation type="submission" date="2019-03" db="EMBL/GenBank/DDBJ databases">
        <title>Genomic Encyclopedia of Type Strains, Phase IV (KMG-IV): sequencing the most valuable type-strain genomes for metagenomic binning, comparative biology and taxonomic classification.</title>
        <authorList>
            <person name="Goeker M."/>
        </authorList>
    </citation>
    <scope>NUCLEOTIDE SEQUENCE [LARGE SCALE GENOMIC DNA]</scope>
    <source>
        <strain evidence="5 6">DSM 25287</strain>
    </source>
</reference>
<dbReference type="GO" id="GO:0003700">
    <property type="term" value="F:DNA-binding transcription factor activity"/>
    <property type="evidence" value="ECO:0007669"/>
    <property type="project" value="InterPro"/>
</dbReference>
<sequence length="140" mass="15756">MWLPGAGCARLGSGCDAIRKTLAGGLTHHNHITNLIDMFTDYMRTIPPEWRELSKVFTALGDEHRQRILLTFEPGERLNVGQIVAVSTLSRSAVSHHLRVLREAGVLNSLKEGKEVYFWLNRGTLIDAFEKVLAYIREQG</sequence>
<dbReference type="AlphaFoldDB" id="A0A4R2LCL9"/>
<keyword evidence="6" id="KW-1185">Reference proteome</keyword>
<dbReference type="Gene3D" id="1.10.10.10">
    <property type="entry name" value="Winged helix-like DNA-binding domain superfamily/Winged helix DNA-binding domain"/>
    <property type="match status" value="1"/>
</dbReference>
<dbReference type="InterPro" id="IPR036390">
    <property type="entry name" value="WH_DNA-bd_sf"/>
</dbReference>
<dbReference type="EMBL" id="SLWY01000006">
    <property type="protein sequence ID" value="TCO82112.1"/>
    <property type="molecule type" value="Genomic_DNA"/>
</dbReference>
<dbReference type="Proteomes" id="UP000295765">
    <property type="component" value="Unassembled WGS sequence"/>
</dbReference>
<dbReference type="NCBIfam" id="NF033788">
    <property type="entry name" value="HTH_metalloreg"/>
    <property type="match status" value="1"/>
</dbReference>
<evidence type="ECO:0000313" key="5">
    <source>
        <dbReference type="EMBL" id="TCO82112.1"/>
    </source>
</evidence>
<dbReference type="PANTHER" id="PTHR33154:SF33">
    <property type="entry name" value="TRANSCRIPTIONAL REPRESSOR SDPR"/>
    <property type="match status" value="1"/>
</dbReference>
<evidence type="ECO:0000256" key="2">
    <source>
        <dbReference type="ARBA" id="ARBA00023125"/>
    </source>
</evidence>
<evidence type="ECO:0000256" key="3">
    <source>
        <dbReference type="ARBA" id="ARBA00023163"/>
    </source>
</evidence>
<dbReference type="CDD" id="cd00090">
    <property type="entry name" value="HTH_ARSR"/>
    <property type="match status" value="1"/>
</dbReference>
<keyword evidence="2" id="KW-0238">DNA-binding</keyword>
<protein>
    <submittedName>
        <fullName evidence="5">ArsR family transcriptional regulator</fullName>
    </submittedName>
</protein>
<dbReference type="PROSITE" id="PS50987">
    <property type="entry name" value="HTH_ARSR_2"/>
    <property type="match status" value="1"/>
</dbReference>
<dbReference type="Pfam" id="PF01022">
    <property type="entry name" value="HTH_5"/>
    <property type="match status" value="1"/>
</dbReference>
<evidence type="ECO:0000313" key="6">
    <source>
        <dbReference type="Proteomes" id="UP000295765"/>
    </source>
</evidence>
<evidence type="ECO:0000256" key="1">
    <source>
        <dbReference type="ARBA" id="ARBA00023015"/>
    </source>
</evidence>